<sequence length="338" mass="36609">MPGGGGSGRRGGAMQSHQVPDQPVKKQSKWTPDEDALIIELRGSGMKWEDISKRLPGRSAISCRLHYQNYLERRSEWDEERKNKLARLYERFKSEMWSKVAEELAVPWRAAEAMHWLLGEADMARRAGVVPFSLAAVNVEGSQGVARHSPQRAHPMQPPGQTTHHRDVAPVVHHRELHARAHSMPTAQGGPPRRDVYAAPPPPPPPPPPTLAPAPPPPHQQTAPPPHPSTASPMAQIKSEFAEPGFVSPVPGPGLAPIQTQPRQRTGDYLPGIAELTTGVGPYGHGAAPPPTSAPTTGPPPAPSAAYQGYQSLEPMRLKRQASTEAGLNEPTARRRMG</sequence>
<proteinExistence type="predicted"/>
<feature type="compositionally biased region" description="Gly residues" evidence="1">
    <location>
        <begin position="1"/>
        <end position="11"/>
    </location>
</feature>
<dbReference type="Proteomes" id="UP001175261">
    <property type="component" value="Unassembled WGS sequence"/>
</dbReference>
<feature type="compositionally biased region" description="Pro residues" evidence="1">
    <location>
        <begin position="288"/>
        <end position="303"/>
    </location>
</feature>
<feature type="domain" description="HTH myb-type" evidence="3">
    <location>
        <begin position="22"/>
        <end position="75"/>
    </location>
</feature>
<dbReference type="PANTHER" id="PTHR23246:SF24">
    <property type="entry name" value="MYB DNA-BINDING DOMAIN-CONTAINING PROTEIN"/>
    <property type="match status" value="1"/>
</dbReference>
<dbReference type="Pfam" id="PF00249">
    <property type="entry name" value="Myb_DNA-binding"/>
    <property type="match status" value="1"/>
</dbReference>
<feature type="compositionally biased region" description="Pro residues" evidence="1">
    <location>
        <begin position="199"/>
        <end position="228"/>
    </location>
</feature>
<evidence type="ECO:0000313" key="5">
    <source>
        <dbReference type="Proteomes" id="UP001175261"/>
    </source>
</evidence>
<dbReference type="SMART" id="SM00717">
    <property type="entry name" value="SANT"/>
    <property type="match status" value="1"/>
</dbReference>
<dbReference type="Gene3D" id="1.10.10.60">
    <property type="entry name" value="Homeodomain-like"/>
    <property type="match status" value="1"/>
</dbReference>
<dbReference type="SUPFAM" id="SSF46689">
    <property type="entry name" value="Homeodomain-like"/>
    <property type="match status" value="1"/>
</dbReference>
<dbReference type="InterPro" id="IPR017930">
    <property type="entry name" value="Myb_dom"/>
</dbReference>
<dbReference type="CDD" id="cd00167">
    <property type="entry name" value="SANT"/>
    <property type="match status" value="1"/>
</dbReference>
<evidence type="ECO:0000256" key="1">
    <source>
        <dbReference type="SAM" id="MobiDB-lite"/>
    </source>
</evidence>
<feature type="region of interest" description="Disordered" evidence="1">
    <location>
        <begin position="143"/>
        <end position="165"/>
    </location>
</feature>
<dbReference type="InterPro" id="IPR009057">
    <property type="entry name" value="Homeodomain-like_sf"/>
</dbReference>
<evidence type="ECO:0000313" key="4">
    <source>
        <dbReference type="EMBL" id="KAK0386566.1"/>
    </source>
</evidence>
<gene>
    <name evidence="4" type="ORF">NLU13_6401</name>
</gene>
<accession>A0AA39L6P1</accession>
<dbReference type="PROSITE" id="PS50090">
    <property type="entry name" value="MYB_LIKE"/>
    <property type="match status" value="1"/>
</dbReference>
<organism evidence="4 5">
    <name type="scientific">Sarocladium strictum</name>
    <name type="common">Black bundle disease fungus</name>
    <name type="synonym">Acremonium strictum</name>
    <dbReference type="NCBI Taxonomy" id="5046"/>
    <lineage>
        <taxon>Eukaryota</taxon>
        <taxon>Fungi</taxon>
        <taxon>Dikarya</taxon>
        <taxon>Ascomycota</taxon>
        <taxon>Pezizomycotina</taxon>
        <taxon>Sordariomycetes</taxon>
        <taxon>Hypocreomycetidae</taxon>
        <taxon>Hypocreales</taxon>
        <taxon>Sarocladiaceae</taxon>
        <taxon>Sarocladium</taxon>
    </lineage>
</organism>
<dbReference type="PANTHER" id="PTHR23246">
    <property type="entry name" value="NEW-GLUE PROTEIN"/>
    <property type="match status" value="1"/>
</dbReference>
<keyword evidence="5" id="KW-1185">Reference proteome</keyword>
<dbReference type="EMBL" id="JAPDFR010000005">
    <property type="protein sequence ID" value="KAK0386566.1"/>
    <property type="molecule type" value="Genomic_DNA"/>
</dbReference>
<dbReference type="InterPro" id="IPR053095">
    <property type="entry name" value="Actin-binding/GATA_Znf"/>
</dbReference>
<dbReference type="PROSITE" id="PS51294">
    <property type="entry name" value="HTH_MYB"/>
    <property type="match status" value="1"/>
</dbReference>
<feature type="domain" description="Myb-like" evidence="2">
    <location>
        <begin position="22"/>
        <end position="71"/>
    </location>
</feature>
<feature type="region of interest" description="Disordered" evidence="1">
    <location>
        <begin position="182"/>
        <end position="338"/>
    </location>
</feature>
<dbReference type="InterPro" id="IPR001005">
    <property type="entry name" value="SANT/Myb"/>
</dbReference>
<feature type="region of interest" description="Disordered" evidence="1">
    <location>
        <begin position="1"/>
        <end position="31"/>
    </location>
</feature>
<evidence type="ECO:0000259" key="3">
    <source>
        <dbReference type="PROSITE" id="PS51294"/>
    </source>
</evidence>
<protein>
    <submittedName>
        <fullName evidence="4">Uncharacterized protein</fullName>
    </submittedName>
</protein>
<name>A0AA39L6P1_SARSR</name>
<comment type="caution">
    <text evidence="4">The sequence shown here is derived from an EMBL/GenBank/DDBJ whole genome shotgun (WGS) entry which is preliminary data.</text>
</comment>
<evidence type="ECO:0000259" key="2">
    <source>
        <dbReference type="PROSITE" id="PS50090"/>
    </source>
</evidence>
<dbReference type="AlphaFoldDB" id="A0AA39L6P1"/>
<reference evidence="4" key="1">
    <citation type="submission" date="2022-10" db="EMBL/GenBank/DDBJ databases">
        <title>Determination and structural analysis of whole genome sequence of Sarocladium strictum F4-1.</title>
        <authorList>
            <person name="Hu L."/>
            <person name="Jiang Y."/>
        </authorList>
    </citation>
    <scope>NUCLEOTIDE SEQUENCE</scope>
    <source>
        <strain evidence="4">F4-1</strain>
    </source>
</reference>